<dbReference type="Gene3D" id="2.120.10.80">
    <property type="entry name" value="Kelch-type beta propeller"/>
    <property type="match status" value="1"/>
</dbReference>
<proteinExistence type="predicted"/>
<organism evidence="2 3">
    <name type="scientific">Zingiber officinale</name>
    <name type="common">Ginger</name>
    <name type="synonym">Amomum zingiber</name>
    <dbReference type="NCBI Taxonomy" id="94328"/>
    <lineage>
        <taxon>Eukaryota</taxon>
        <taxon>Viridiplantae</taxon>
        <taxon>Streptophyta</taxon>
        <taxon>Embryophyta</taxon>
        <taxon>Tracheophyta</taxon>
        <taxon>Spermatophyta</taxon>
        <taxon>Magnoliopsida</taxon>
        <taxon>Liliopsida</taxon>
        <taxon>Zingiberales</taxon>
        <taxon>Zingiberaceae</taxon>
        <taxon>Zingiber</taxon>
    </lineage>
</organism>
<keyword evidence="3" id="KW-1185">Reference proteome</keyword>
<dbReference type="Pfam" id="PF00646">
    <property type="entry name" value="F-box"/>
    <property type="match status" value="1"/>
</dbReference>
<evidence type="ECO:0000259" key="1">
    <source>
        <dbReference type="SMART" id="SM00256"/>
    </source>
</evidence>
<accession>A0A8J5L009</accession>
<name>A0A8J5L009_ZINOF</name>
<dbReference type="GO" id="GO:2000762">
    <property type="term" value="P:regulation of phenylpropanoid metabolic process"/>
    <property type="evidence" value="ECO:0007669"/>
    <property type="project" value="InterPro"/>
</dbReference>
<dbReference type="SMART" id="SM00256">
    <property type="entry name" value="FBOX"/>
    <property type="match status" value="1"/>
</dbReference>
<dbReference type="Pfam" id="PF01344">
    <property type="entry name" value="Kelch_1"/>
    <property type="match status" value="1"/>
</dbReference>
<comment type="caution">
    <text evidence="2">The sequence shown here is derived from an EMBL/GenBank/DDBJ whole genome shotgun (WGS) entry which is preliminary data.</text>
</comment>
<reference evidence="2 3" key="1">
    <citation type="submission" date="2020-08" db="EMBL/GenBank/DDBJ databases">
        <title>Plant Genome Project.</title>
        <authorList>
            <person name="Zhang R.-G."/>
        </authorList>
    </citation>
    <scope>NUCLEOTIDE SEQUENCE [LARGE SCALE GENOMIC DNA]</scope>
    <source>
        <tissue evidence="2">Rhizome</tissue>
    </source>
</reference>
<dbReference type="GO" id="GO:0080037">
    <property type="term" value="P:negative regulation of cytokinin-activated signaling pathway"/>
    <property type="evidence" value="ECO:0007669"/>
    <property type="project" value="InterPro"/>
</dbReference>
<dbReference type="SUPFAM" id="SSF81383">
    <property type="entry name" value="F-box domain"/>
    <property type="match status" value="1"/>
</dbReference>
<feature type="domain" description="F-box" evidence="1">
    <location>
        <begin position="9"/>
        <end position="49"/>
    </location>
</feature>
<dbReference type="PANTHER" id="PTHR46407">
    <property type="entry name" value="OS02G0208700 PROTEIN"/>
    <property type="match status" value="1"/>
</dbReference>
<dbReference type="InterPro" id="IPR036047">
    <property type="entry name" value="F-box-like_dom_sf"/>
</dbReference>
<gene>
    <name evidence="2" type="ORF">ZIOFF_038128</name>
</gene>
<protein>
    <recommendedName>
        <fullName evidence="1">F-box domain-containing protein</fullName>
    </recommendedName>
</protein>
<dbReference type="InterPro" id="IPR044595">
    <property type="entry name" value="KMD1-4"/>
</dbReference>
<dbReference type="PANTHER" id="PTHR46407:SF3">
    <property type="entry name" value="OS02G0208700 PROTEIN"/>
    <property type="match status" value="1"/>
</dbReference>
<evidence type="ECO:0000313" key="2">
    <source>
        <dbReference type="EMBL" id="KAG6505763.1"/>
    </source>
</evidence>
<evidence type="ECO:0000313" key="3">
    <source>
        <dbReference type="Proteomes" id="UP000734854"/>
    </source>
</evidence>
<dbReference type="SUPFAM" id="SSF117281">
    <property type="entry name" value="Kelch motif"/>
    <property type="match status" value="1"/>
</dbReference>
<dbReference type="EMBL" id="JACMSC010000010">
    <property type="protein sequence ID" value="KAG6505763.1"/>
    <property type="molecule type" value="Genomic_DNA"/>
</dbReference>
<dbReference type="AlphaFoldDB" id="A0A8J5L009"/>
<dbReference type="InterPro" id="IPR001810">
    <property type="entry name" value="F-box_dom"/>
</dbReference>
<dbReference type="InterPro" id="IPR006652">
    <property type="entry name" value="Kelch_1"/>
</dbReference>
<dbReference type="InterPro" id="IPR015915">
    <property type="entry name" value="Kelch-typ_b-propeller"/>
</dbReference>
<sequence length="319" mass="36572">METELIPGLSDDVALQCLLRLPFYSISVARGVCRRWRRELSASSSFYRLRKAAGLARPVFIMLFYDIPSFSLYRWRLAFYEPATAAWGVRLLTDDSLRGKQHCWHVVVVERELVLVGGWDESNWKDTAEVNIYDLVTGDWRPGAPIPRPMQDGCDFAVGPRNVFVSGWKDDLSSMLVYYTATDAWMDYHVATQEPSWCPWSGFMSAANLAAHEEEKMYECREREEDEKLEVVTWKKAGIKPCLDRSAAEFAVLYYSLMVECYLLGACSLALDFPGGDHDDAPKDDYIKPLGGVKAIQRLELLIQSEIFKCFIVNRRKRF</sequence>
<dbReference type="Proteomes" id="UP000734854">
    <property type="component" value="Unassembled WGS sequence"/>
</dbReference>
<dbReference type="CDD" id="cd22152">
    <property type="entry name" value="F-box_AtAFR-like"/>
    <property type="match status" value="1"/>
</dbReference>